<feature type="transmembrane region" description="Helical" evidence="15">
    <location>
        <begin position="894"/>
        <end position="913"/>
    </location>
</feature>
<evidence type="ECO:0000256" key="8">
    <source>
        <dbReference type="ARBA" id="ARBA00022771"/>
    </source>
</evidence>
<proteinExistence type="predicted"/>
<evidence type="ECO:0000256" key="1">
    <source>
        <dbReference type="ARBA" id="ARBA00000900"/>
    </source>
</evidence>
<evidence type="ECO:0000256" key="15">
    <source>
        <dbReference type="SAM" id="Phobius"/>
    </source>
</evidence>
<name>A0ABD1N9P0_9FABA</name>
<dbReference type="EMBL" id="JBGMDY010000002">
    <property type="protein sequence ID" value="KAL2344790.1"/>
    <property type="molecule type" value="Genomic_DNA"/>
</dbReference>
<keyword evidence="10" id="KW-0862">Zinc</keyword>
<feature type="transmembrane region" description="Helical" evidence="15">
    <location>
        <begin position="196"/>
        <end position="219"/>
    </location>
</feature>
<dbReference type="EC" id="2.3.2.27" evidence="4"/>
<dbReference type="PROSITE" id="PS51292">
    <property type="entry name" value="ZF_RING_CH"/>
    <property type="match status" value="1"/>
</dbReference>
<dbReference type="InterPro" id="IPR011016">
    <property type="entry name" value="Znf_RING-CH"/>
</dbReference>
<protein>
    <recommendedName>
        <fullName evidence="4">RING-type E3 ubiquitin transferase</fullName>
        <ecNumber evidence="4">2.3.2.27</ecNumber>
    </recommendedName>
</protein>
<keyword evidence="7" id="KW-0479">Metal-binding</keyword>
<keyword evidence="8 13" id="KW-0863">Zinc-finger</keyword>
<evidence type="ECO:0000256" key="10">
    <source>
        <dbReference type="ARBA" id="ARBA00022833"/>
    </source>
</evidence>
<feature type="transmembrane region" description="Helical" evidence="15">
    <location>
        <begin position="989"/>
        <end position="1008"/>
    </location>
</feature>
<evidence type="ECO:0000256" key="5">
    <source>
        <dbReference type="ARBA" id="ARBA00022679"/>
    </source>
</evidence>
<evidence type="ECO:0000256" key="2">
    <source>
        <dbReference type="ARBA" id="ARBA00004141"/>
    </source>
</evidence>
<feature type="transmembrane region" description="Helical" evidence="15">
    <location>
        <begin position="791"/>
        <end position="821"/>
    </location>
</feature>
<feature type="transmembrane region" description="Helical" evidence="15">
    <location>
        <begin position="574"/>
        <end position="598"/>
    </location>
</feature>
<dbReference type="Gene3D" id="3.30.40.10">
    <property type="entry name" value="Zinc/RING finger domain, C3HC4 (zinc finger)"/>
    <property type="match status" value="1"/>
</dbReference>
<feature type="domain" description="RING-type" evidence="16">
    <location>
        <begin position="70"/>
        <end position="117"/>
    </location>
</feature>
<feature type="transmembrane region" description="Helical" evidence="15">
    <location>
        <begin position="460"/>
        <end position="484"/>
    </location>
</feature>
<feature type="region of interest" description="Disordered" evidence="14">
    <location>
        <begin position="239"/>
        <end position="273"/>
    </location>
</feature>
<dbReference type="GO" id="GO:0008270">
    <property type="term" value="F:zinc ion binding"/>
    <property type="evidence" value="ECO:0007669"/>
    <property type="project" value="UniProtKB-KW"/>
</dbReference>
<evidence type="ECO:0000256" key="7">
    <source>
        <dbReference type="ARBA" id="ARBA00022723"/>
    </source>
</evidence>
<evidence type="ECO:0000256" key="3">
    <source>
        <dbReference type="ARBA" id="ARBA00004906"/>
    </source>
</evidence>
<dbReference type="PANTHER" id="PTHR13145:SF0">
    <property type="entry name" value="E3 UBIQUITIN-PROTEIN LIGASE MARCHF6"/>
    <property type="match status" value="1"/>
</dbReference>
<dbReference type="PANTHER" id="PTHR13145">
    <property type="entry name" value="SSM4 PROTEIN"/>
    <property type="match status" value="1"/>
</dbReference>
<evidence type="ECO:0000313" key="19">
    <source>
        <dbReference type="Proteomes" id="UP001603857"/>
    </source>
</evidence>
<evidence type="ECO:0000256" key="12">
    <source>
        <dbReference type="ARBA" id="ARBA00023136"/>
    </source>
</evidence>
<evidence type="ECO:0000259" key="16">
    <source>
        <dbReference type="PROSITE" id="PS50089"/>
    </source>
</evidence>
<evidence type="ECO:0000256" key="13">
    <source>
        <dbReference type="PROSITE-ProRule" id="PRU00175"/>
    </source>
</evidence>
<feature type="region of interest" description="Disordered" evidence="14">
    <location>
        <begin position="1"/>
        <end position="63"/>
    </location>
</feature>
<feature type="transmembrane region" description="Helical" evidence="15">
    <location>
        <begin position="342"/>
        <end position="362"/>
    </location>
</feature>
<dbReference type="SMART" id="SM00744">
    <property type="entry name" value="RINGv"/>
    <property type="match status" value="1"/>
</dbReference>
<keyword evidence="11 15" id="KW-1133">Transmembrane helix</keyword>
<dbReference type="InterPro" id="IPR056521">
    <property type="entry name" value="MARCHF6-like_C"/>
</dbReference>
<feature type="transmembrane region" description="Helical" evidence="15">
    <location>
        <begin position="671"/>
        <end position="690"/>
    </location>
</feature>
<comment type="catalytic activity">
    <reaction evidence="1">
        <text>S-ubiquitinyl-[E2 ubiquitin-conjugating enzyme]-L-cysteine + [acceptor protein]-L-lysine = [E2 ubiquitin-conjugating enzyme]-L-cysteine + N(6)-ubiquitinyl-[acceptor protein]-L-lysine.</text>
        <dbReference type="EC" id="2.3.2.27"/>
    </reaction>
</comment>
<feature type="transmembrane region" description="Helical" evidence="15">
    <location>
        <begin position="527"/>
        <end position="546"/>
    </location>
</feature>
<evidence type="ECO:0000313" key="18">
    <source>
        <dbReference type="EMBL" id="KAL2344790.1"/>
    </source>
</evidence>
<reference evidence="18 19" key="1">
    <citation type="submission" date="2024-08" db="EMBL/GenBank/DDBJ databases">
        <title>Insights into the chromosomal genome structure of Flemingia macrophylla.</title>
        <authorList>
            <person name="Ding Y."/>
            <person name="Zhao Y."/>
            <person name="Bi W."/>
            <person name="Wu M."/>
            <person name="Zhao G."/>
            <person name="Gong Y."/>
            <person name="Li W."/>
            <person name="Zhang P."/>
        </authorList>
    </citation>
    <scope>NUCLEOTIDE SEQUENCE [LARGE SCALE GENOMIC DNA]</scope>
    <source>
        <strain evidence="18">DYQJB</strain>
        <tissue evidence="18">Leaf</tissue>
    </source>
</reference>
<accession>A0ABD1N9P0</accession>
<dbReference type="GO" id="GO:0061630">
    <property type="term" value="F:ubiquitin protein ligase activity"/>
    <property type="evidence" value="ECO:0007669"/>
    <property type="project" value="UniProtKB-EC"/>
</dbReference>
<dbReference type="InterPro" id="IPR013083">
    <property type="entry name" value="Znf_RING/FYVE/PHD"/>
</dbReference>
<evidence type="ECO:0000256" key="11">
    <source>
        <dbReference type="ARBA" id="ARBA00022989"/>
    </source>
</evidence>
<feature type="transmembrane region" description="Helical" evidence="15">
    <location>
        <begin position="842"/>
        <end position="863"/>
    </location>
</feature>
<dbReference type="Pfam" id="PF23113">
    <property type="entry name" value="MARCHF6_C"/>
    <property type="match status" value="1"/>
</dbReference>
<dbReference type="PROSITE" id="PS50089">
    <property type="entry name" value="ZF_RING_2"/>
    <property type="match status" value="1"/>
</dbReference>
<keyword evidence="9" id="KW-0833">Ubl conjugation pathway</keyword>
<evidence type="ECO:0000256" key="14">
    <source>
        <dbReference type="SAM" id="MobiDB-lite"/>
    </source>
</evidence>
<dbReference type="InterPro" id="IPR001841">
    <property type="entry name" value="Znf_RING"/>
</dbReference>
<keyword evidence="5" id="KW-0808">Transferase</keyword>
<feature type="domain" description="RING-CH-type" evidence="17">
    <location>
        <begin position="62"/>
        <end position="123"/>
    </location>
</feature>
<keyword evidence="19" id="KW-1185">Reference proteome</keyword>
<gene>
    <name evidence="18" type="ORF">Fmac_006075</name>
</gene>
<dbReference type="AlphaFoldDB" id="A0ABD1N9P0"/>
<dbReference type="GO" id="GO:0016020">
    <property type="term" value="C:membrane"/>
    <property type="evidence" value="ECO:0007669"/>
    <property type="project" value="UniProtKB-SubCell"/>
</dbReference>
<feature type="transmembrane region" description="Helical" evidence="15">
    <location>
        <begin position="632"/>
        <end position="651"/>
    </location>
</feature>
<comment type="pathway">
    <text evidence="3">Protein modification; protein ubiquitination.</text>
</comment>
<feature type="compositionally biased region" description="Low complexity" evidence="14">
    <location>
        <begin position="14"/>
        <end position="36"/>
    </location>
</feature>
<dbReference type="SUPFAM" id="SSF57850">
    <property type="entry name" value="RING/U-box"/>
    <property type="match status" value="1"/>
</dbReference>
<sequence length="1083" mass="119912">MEIAHEPLPSLDGSPNSPSSSSSSSSPSSSASSPRASKGKEIESTASPTPAPAPVTAKYDDEEEEEEDVCRICRNPGDAENPLRYPCACSGSIKFVHQDCLLQWLNHSNARQCEVCKHAFSFSPVYAENAPARLPFQEFVVGMAMKACHVLQFFLRLSFVLSVWLLIIPFITFWIWRLAFVRSLGEAHRLFLSHLSTAVILTDCLHGFLLSASIVFIFLGATSLRDYFRHLREIGGQDADREDEVDRNGARIARRPPGQANRNINGDGNGEDAGGAQGIAGAGQVIRRNAENVAARWEMQAARLEAHVEQMFDGLDDADGAEDVPFDELVGMQGPVFHLVENAFTVLASNMIFLGVVIFVPFSLGRIILHYLSWFFSTASGPVLSAVAPLADTSLSLANITLKNALTAVKNLSSDTQESGSIGQVSEMLKLNASGISEMSNITSSASAVILKGTSRLSDVTTLAIGYTFILTLIFSYFGIVALIRYTKGEPLTMGRFYGIASIAETIPSLFRQFLAAMRHLMTMVKVAFLLVIELGVFPLMCGWWLDVCTIQMFGKTMVHRVQFFSASPLASSLVHWVVGIVYMLQISIFVSLLRGVLRNGVLYFLRDPADPNYNPFRDLIDDPVHKHARRVLLSVAVYGSLIVMLVFLPVKLAMRMAPSIFPLDISVSDPFTEIPADMLLFQICIPFAIEHFKLRTTIKSLLRYWFTAVGWALGLTDFLLPRPDDSGNQENGNGEPARQERLQVVQAGVHDQGMVPFAGDDLNRVITTVGELNAGEDYDNDEQSDSDYAFVLRIVLLLVIAWMTLLLFNSALIVVPISLGRALFNSIPRLPITHGIKCNDLYAFIIGSYVIWTAVAGVRYSIEQIRKRRSSVLFSQVWKWCGILVKSSALLSIWVFVIPVLIGLLFELLVIVPMRVPVDESPVFLLYQDWALGLIFLKIWTRLAARSLGPSGDCASNYNEAVDSVMCTLCFGQRCVSSAWVSLVINSAVYRFAWLGCLCFSFLCFCAKRFHVWFTNLHNSIRDDRYLIGRRLHNYGEHVEKATEAGTSTGMHDTILLGTGLNQQDREADVGLRLRRINQQAG</sequence>
<dbReference type="Pfam" id="PF12906">
    <property type="entry name" value="RINGv"/>
    <property type="match status" value="1"/>
</dbReference>
<feature type="transmembrane region" description="Helical" evidence="15">
    <location>
        <begin position="153"/>
        <end position="176"/>
    </location>
</feature>
<evidence type="ECO:0000256" key="4">
    <source>
        <dbReference type="ARBA" id="ARBA00012483"/>
    </source>
</evidence>
<organism evidence="18 19">
    <name type="scientific">Flemingia macrophylla</name>
    <dbReference type="NCBI Taxonomy" id="520843"/>
    <lineage>
        <taxon>Eukaryota</taxon>
        <taxon>Viridiplantae</taxon>
        <taxon>Streptophyta</taxon>
        <taxon>Embryophyta</taxon>
        <taxon>Tracheophyta</taxon>
        <taxon>Spermatophyta</taxon>
        <taxon>Magnoliopsida</taxon>
        <taxon>eudicotyledons</taxon>
        <taxon>Gunneridae</taxon>
        <taxon>Pentapetalae</taxon>
        <taxon>rosids</taxon>
        <taxon>fabids</taxon>
        <taxon>Fabales</taxon>
        <taxon>Fabaceae</taxon>
        <taxon>Papilionoideae</taxon>
        <taxon>50 kb inversion clade</taxon>
        <taxon>NPAAA clade</taxon>
        <taxon>indigoferoid/millettioid clade</taxon>
        <taxon>Phaseoleae</taxon>
        <taxon>Flemingia</taxon>
    </lineage>
</organism>
<keyword evidence="6 15" id="KW-0812">Transmembrane</keyword>
<dbReference type="CDD" id="cd16702">
    <property type="entry name" value="RING_CH-C4HC3_MARCH6"/>
    <property type="match status" value="1"/>
</dbReference>
<evidence type="ECO:0000259" key="17">
    <source>
        <dbReference type="PROSITE" id="PS51292"/>
    </source>
</evidence>
<comment type="subcellular location">
    <subcellularLocation>
        <location evidence="2">Membrane</location>
        <topology evidence="2">Multi-pass membrane protein</topology>
    </subcellularLocation>
</comment>
<feature type="compositionally biased region" description="Basic and acidic residues" evidence="14">
    <location>
        <begin position="239"/>
        <end position="249"/>
    </location>
</feature>
<dbReference type="FunFam" id="3.30.40.10:FF:000288">
    <property type="entry name" value="Probable E3 ubiquitin ligase SUD1"/>
    <property type="match status" value="1"/>
</dbReference>
<evidence type="ECO:0000256" key="6">
    <source>
        <dbReference type="ARBA" id="ARBA00022692"/>
    </source>
</evidence>
<dbReference type="Proteomes" id="UP001603857">
    <property type="component" value="Unassembled WGS sequence"/>
</dbReference>
<keyword evidence="12 15" id="KW-0472">Membrane</keyword>
<evidence type="ECO:0000256" key="9">
    <source>
        <dbReference type="ARBA" id="ARBA00022786"/>
    </source>
</evidence>
<comment type="caution">
    <text evidence="18">The sequence shown here is derived from an EMBL/GenBank/DDBJ whole genome shotgun (WGS) entry which is preliminary data.</text>
</comment>